<evidence type="ECO:0000259" key="7">
    <source>
        <dbReference type="PROSITE" id="PS50110"/>
    </source>
</evidence>
<dbReference type="InterPro" id="IPR036890">
    <property type="entry name" value="HATPase_C_sf"/>
</dbReference>
<dbReference type="EC" id="2.7.13.3" evidence="2"/>
<feature type="domain" description="Histidine kinase" evidence="6">
    <location>
        <begin position="53"/>
        <end position="271"/>
    </location>
</feature>
<dbReference type="SMART" id="SM00388">
    <property type="entry name" value="HisKA"/>
    <property type="match status" value="1"/>
</dbReference>
<evidence type="ECO:0000256" key="3">
    <source>
        <dbReference type="ARBA" id="ARBA00022553"/>
    </source>
</evidence>
<dbReference type="EMBL" id="JAGKQQ010000001">
    <property type="protein sequence ID" value="MBP3954475.1"/>
    <property type="molecule type" value="Genomic_DNA"/>
</dbReference>
<evidence type="ECO:0000313" key="9">
    <source>
        <dbReference type="Proteomes" id="UP000676565"/>
    </source>
</evidence>
<comment type="caution">
    <text evidence="8">The sequence shown here is derived from an EMBL/GenBank/DDBJ whole genome shotgun (WGS) entry which is preliminary data.</text>
</comment>
<dbReference type="Proteomes" id="UP000676565">
    <property type="component" value="Unassembled WGS sequence"/>
</dbReference>
<gene>
    <name evidence="8" type="ORF">J8F10_04130</name>
</gene>
<protein>
    <recommendedName>
        <fullName evidence="2">histidine kinase</fullName>
        <ecNumber evidence="2">2.7.13.3</ecNumber>
    </recommendedName>
</protein>
<organism evidence="8 9">
    <name type="scientific">Gemmata palustris</name>
    <dbReference type="NCBI Taxonomy" id="2822762"/>
    <lineage>
        <taxon>Bacteria</taxon>
        <taxon>Pseudomonadati</taxon>
        <taxon>Planctomycetota</taxon>
        <taxon>Planctomycetia</taxon>
        <taxon>Gemmatales</taxon>
        <taxon>Gemmataceae</taxon>
        <taxon>Gemmata</taxon>
    </lineage>
</organism>
<dbReference type="Gene3D" id="3.30.450.40">
    <property type="match status" value="1"/>
</dbReference>
<dbReference type="SMART" id="SM00387">
    <property type="entry name" value="HATPase_c"/>
    <property type="match status" value="1"/>
</dbReference>
<dbReference type="PANTHER" id="PTHR43547">
    <property type="entry name" value="TWO-COMPONENT HISTIDINE KINASE"/>
    <property type="match status" value="1"/>
</dbReference>
<dbReference type="InterPro" id="IPR004358">
    <property type="entry name" value="Sig_transdc_His_kin-like_C"/>
</dbReference>
<dbReference type="InterPro" id="IPR005467">
    <property type="entry name" value="His_kinase_dom"/>
</dbReference>
<dbReference type="InterPro" id="IPR036097">
    <property type="entry name" value="HisK_dim/P_sf"/>
</dbReference>
<dbReference type="InterPro" id="IPR003661">
    <property type="entry name" value="HisK_dim/P_dom"/>
</dbReference>
<dbReference type="CDD" id="cd00082">
    <property type="entry name" value="HisKA"/>
    <property type="match status" value="1"/>
</dbReference>
<dbReference type="SUPFAM" id="SSF55874">
    <property type="entry name" value="ATPase domain of HSP90 chaperone/DNA topoisomerase II/histidine kinase"/>
    <property type="match status" value="1"/>
</dbReference>
<dbReference type="PANTHER" id="PTHR43547:SF2">
    <property type="entry name" value="HYBRID SIGNAL TRANSDUCTION HISTIDINE KINASE C"/>
    <property type="match status" value="1"/>
</dbReference>
<evidence type="ECO:0000256" key="1">
    <source>
        <dbReference type="ARBA" id="ARBA00000085"/>
    </source>
</evidence>
<dbReference type="PRINTS" id="PR00344">
    <property type="entry name" value="BCTRLSENSOR"/>
</dbReference>
<dbReference type="Gene3D" id="3.30.565.10">
    <property type="entry name" value="Histidine kinase-like ATPase, C-terminal domain"/>
    <property type="match status" value="1"/>
</dbReference>
<dbReference type="InterPro" id="IPR001789">
    <property type="entry name" value="Sig_transdc_resp-reg_receiver"/>
</dbReference>
<evidence type="ECO:0000256" key="4">
    <source>
        <dbReference type="PROSITE-ProRule" id="PRU00169"/>
    </source>
</evidence>
<sequence>MTFLSSSPRRRFGPEELRVAQNLAERVTVAIENARLYRTLQEQDRRKDEFLATLAHELRNPLAPVRNGVQILRLGGATGEAAGRALTMMDRQLGHMAHLVDDLMDVARVSSGKVVLRKEPVPLRAVVDAAVETSRQAVEAGGHELALRMPAEPLPLNVDRTRLVQALANLLNNAAKYTLPGGRIVLSAQRDGGDAVVRVADTGVGIPADMLPKVFEMFAQVGTSLERSQGGLGIGLTLVKRLVEMHGGSVRAESPGPGRGSTFTVRLPLAPAPAPAPAVAQAAGTGAAGRPLGILVVDDNRDAADSMAMLLEMRGHQVRTAHDGPDALKVLATFRPQLILLDLGLPGMSGYEVARRIRESAELQGVTLAALTGWGQEEDRRRTREAGFDHHLTKPADPGELDRIVAGAQARG</sequence>
<dbReference type="SUPFAM" id="SSF52172">
    <property type="entry name" value="CheY-like"/>
    <property type="match status" value="1"/>
</dbReference>
<accession>A0ABS5BL89</accession>
<feature type="region of interest" description="Disordered" evidence="5">
    <location>
        <begin position="381"/>
        <end position="412"/>
    </location>
</feature>
<dbReference type="PROSITE" id="PS50109">
    <property type="entry name" value="HIS_KIN"/>
    <property type="match status" value="1"/>
</dbReference>
<evidence type="ECO:0000256" key="2">
    <source>
        <dbReference type="ARBA" id="ARBA00012438"/>
    </source>
</evidence>
<feature type="modified residue" description="4-aspartylphosphate" evidence="4">
    <location>
        <position position="342"/>
    </location>
</feature>
<dbReference type="InterPro" id="IPR003594">
    <property type="entry name" value="HATPase_dom"/>
</dbReference>
<dbReference type="SUPFAM" id="SSF47384">
    <property type="entry name" value="Homodimeric domain of signal transducing histidine kinase"/>
    <property type="match status" value="1"/>
</dbReference>
<dbReference type="Gene3D" id="3.40.50.2300">
    <property type="match status" value="1"/>
</dbReference>
<evidence type="ECO:0000313" key="8">
    <source>
        <dbReference type="EMBL" id="MBP3954475.1"/>
    </source>
</evidence>
<reference evidence="8 9" key="1">
    <citation type="submission" date="2021-04" db="EMBL/GenBank/DDBJ databases">
        <authorList>
            <person name="Ivanova A."/>
        </authorList>
    </citation>
    <scope>NUCLEOTIDE SEQUENCE [LARGE SCALE GENOMIC DNA]</scope>
    <source>
        <strain evidence="8 9">G18</strain>
    </source>
</reference>
<dbReference type="InterPro" id="IPR029016">
    <property type="entry name" value="GAF-like_dom_sf"/>
</dbReference>
<feature type="domain" description="Response regulatory" evidence="7">
    <location>
        <begin position="293"/>
        <end position="409"/>
    </location>
</feature>
<keyword evidence="9" id="KW-1185">Reference proteome</keyword>
<evidence type="ECO:0000259" key="6">
    <source>
        <dbReference type="PROSITE" id="PS50109"/>
    </source>
</evidence>
<dbReference type="SMART" id="SM00448">
    <property type="entry name" value="REC"/>
    <property type="match status" value="1"/>
</dbReference>
<dbReference type="Gene3D" id="1.10.287.130">
    <property type="match status" value="1"/>
</dbReference>
<proteinExistence type="predicted"/>
<dbReference type="SUPFAM" id="SSF55781">
    <property type="entry name" value="GAF domain-like"/>
    <property type="match status" value="1"/>
</dbReference>
<comment type="catalytic activity">
    <reaction evidence="1">
        <text>ATP + protein L-histidine = ADP + protein N-phospho-L-histidine.</text>
        <dbReference type="EC" id="2.7.13.3"/>
    </reaction>
</comment>
<keyword evidence="3 4" id="KW-0597">Phosphoprotein</keyword>
<dbReference type="CDD" id="cd17580">
    <property type="entry name" value="REC_2_DhkD-like"/>
    <property type="match status" value="1"/>
</dbReference>
<dbReference type="InterPro" id="IPR011006">
    <property type="entry name" value="CheY-like_superfamily"/>
</dbReference>
<dbReference type="Pfam" id="PF02518">
    <property type="entry name" value="HATPase_c"/>
    <property type="match status" value="1"/>
</dbReference>
<feature type="compositionally biased region" description="Basic and acidic residues" evidence="5">
    <location>
        <begin position="381"/>
        <end position="394"/>
    </location>
</feature>
<dbReference type="Pfam" id="PF00512">
    <property type="entry name" value="HisKA"/>
    <property type="match status" value="1"/>
</dbReference>
<evidence type="ECO:0000256" key="5">
    <source>
        <dbReference type="SAM" id="MobiDB-lite"/>
    </source>
</evidence>
<name>A0ABS5BL89_9BACT</name>
<dbReference type="PROSITE" id="PS50110">
    <property type="entry name" value="RESPONSE_REGULATORY"/>
    <property type="match status" value="1"/>
</dbReference>
<dbReference type="Pfam" id="PF00072">
    <property type="entry name" value="Response_reg"/>
    <property type="match status" value="1"/>
</dbReference>